<dbReference type="InterPro" id="IPR005170">
    <property type="entry name" value="Transptr-assoc_dom"/>
</dbReference>
<dbReference type="GO" id="GO:0005886">
    <property type="term" value="C:plasma membrane"/>
    <property type="evidence" value="ECO:0007669"/>
    <property type="project" value="UniProtKB-SubCell"/>
</dbReference>
<keyword evidence="4" id="KW-0677">Repeat</keyword>
<reference evidence="9 10" key="1">
    <citation type="submission" date="2012-09" db="EMBL/GenBank/DDBJ databases">
        <title>The Genome Sequence of Actinobaculum massiliae ACS-171-V-COL2.</title>
        <authorList>
            <consortium name="The Broad Institute Genome Sequencing Platform"/>
            <person name="Earl A."/>
            <person name="Ward D."/>
            <person name="Feldgarden M."/>
            <person name="Gevers D."/>
            <person name="Saerens B."/>
            <person name="Vaneechoutte M."/>
            <person name="Walker B."/>
            <person name="Young S.K."/>
            <person name="Zeng Q."/>
            <person name="Gargeya S."/>
            <person name="Fitzgerald M."/>
            <person name="Haas B."/>
            <person name="Abouelleil A."/>
            <person name="Alvarado L."/>
            <person name="Arachchi H.M."/>
            <person name="Berlin A."/>
            <person name="Chapman S.B."/>
            <person name="Goldberg J."/>
            <person name="Griggs A."/>
            <person name="Gujja S."/>
            <person name="Hansen M."/>
            <person name="Howarth C."/>
            <person name="Imamovic A."/>
            <person name="Larimer J."/>
            <person name="McCowen C."/>
            <person name="Montmayeur A."/>
            <person name="Murphy C."/>
            <person name="Neiman D."/>
            <person name="Pearson M."/>
            <person name="Priest M."/>
            <person name="Roberts A."/>
            <person name="Saif S."/>
            <person name="Shea T."/>
            <person name="Sisk P."/>
            <person name="Sykes S."/>
            <person name="Wortman J."/>
            <person name="Nusbaum C."/>
            <person name="Birren B."/>
        </authorList>
    </citation>
    <scope>NUCLEOTIDE SEQUENCE [LARGE SCALE GENOMIC DNA]</scope>
    <source>
        <strain evidence="10">ACS-171-V-Col2</strain>
    </source>
</reference>
<feature type="transmembrane region" description="Helical" evidence="7">
    <location>
        <begin position="67"/>
        <end position="86"/>
    </location>
</feature>
<comment type="caution">
    <text evidence="9">The sequence shown here is derived from an EMBL/GenBank/DDBJ whole genome shotgun (WGS) entry which is preliminary data.</text>
</comment>
<comment type="similarity">
    <text evidence="2">Belongs to the UPF0053 family.</text>
</comment>
<dbReference type="GO" id="GO:0050660">
    <property type="term" value="F:flavin adenine dinucleotide binding"/>
    <property type="evidence" value="ECO:0007669"/>
    <property type="project" value="InterPro"/>
</dbReference>
<dbReference type="Gene3D" id="3.10.580.10">
    <property type="entry name" value="CBS-domain"/>
    <property type="match status" value="1"/>
</dbReference>
<sequence>MVALPSAPFYVGAVICLFLGMWATVVSAALGRMTRTEATNAYADSRESAEKVTKILTLRPAASMGLATLRALSMSGYGILFTLALLSDFAELWPVPVIFFGVTLLVLFGFAFVNPLDFGASRHVKIIARAQGWLYALARLFSLVVREKEFTPEEFEQRQEDQLAMMVERVSESAAIEDSERDILESLFDMSNTMVRDVMVPRPDMITISADQSLDKAVSLFTRSGFSRVPVYDKTIDNIVGVAYMKDVVRRTHHRHDAEGVTIGDICRDAFFVPEMKIIDALLREMQNNQVHIALVVDEYGGIAGLVTIEDLVEELVGEIEDEHDRSTPDIEDLGDGSYRVAARASIDDLGDVFDVELSDDDVSTVGGLLTKILGRVPIRESSGEIDGIHVSADRFEGRRRRLSTVIARRVDEEPESEES</sequence>
<evidence type="ECO:0000256" key="2">
    <source>
        <dbReference type="ARBA" id="ARBA00006337"/>
    </source>
</evidence>
<evidence type="ECO:0000256" key="1">
    <source>
        <dbReference type="ARBA" id="ARBA00004651"/>
    </source>
</evidence>
<feature type="transmembrane region" description="Helical" evidence="7">
    <location>
        <begin position="6"/>
        <end position="30"/>
    </location>
</feature>
<dbReference type="EMBL" id="AGWL01000008">
    <property type="protein sequence ID" value="EKU94561.1"/>
    <property type="molecule type" value="Genomic_DNA"/>
</dbReference>
<dbReference type="Pfam" id="PF03471">
    <property type="entry name" value="CorC_HlyC"/>
    <property type="match status" value="1"/>
</dbReference>
<evidence type="ECO:0000259" key="8">
    <source>
        <dbReference type="PROSITE" id="PS51371"/>
    </source>
</evidence>
<dbReference type="AlphaFoldDB" id="K9EF94"/>
<proteinExistence type="inferred from homology"/>
<dbReference type="PANTHER" id="PTHR22777">
    <property type="entry name" value="HEMOLYSIN-RELATED"/>
    <property type="match status" value="1"/>
</dbReference>
<accession>K9EF94</accession>
<keyword evidence="3" id="KW-1003">Cell membrane</keyword>
<keyword evidence="10" id="KW-1185">Reference proteome</keyword>
<dbReference type="PANTHER" id="PTHR22777:SF32">
    <property type="entry name" value="UPF0053 INNER MEMBRANE PROTEIN YFJD"/>
    <property type="match status" value="1"/>
</dbReference>
<dbReference type="InterPro" id="IPR046342">
    <property type="entry name" value="CBS_dom_sf"/>
</dbReference>
<dbReference type="PROSITE" id="PS51371">
    <property type="entry name" value="CBS"/>
    <property type="match status" value="2"/>
</dbReference>
<dbReference type="Pfam" id="PF00571">
    <property type="entry name" value="CBS"/>
    <property type="match status" value="2"/>
</dbReference>
<dbReference type="FunFam" id="3.10.580.10:FF:000002">
    <property type="entry name" value="Magnesium/cobalt efflux protein CorC"/>
    <property type="match status" value="1"/>
</dbReference>
<dbReference type="Gene3D" id="3.30.465.10">
    <property type="match status" value="1"/>
</dbReference>
<dbReference type="HOGENOM" id="CLU_015237_4_2_11"/>
<dbReference type="SMART" id="SM01091">
    <property type="entry name" value="CorC_HlyC"/>
    <property type="match status" value="1"/>
</dbReference>
<keyword evidence="7" id="KW-0812">Transmembrane</keyword>
<dbReference type="SUPFAM" id="SSF54631">
    <property type="entry name" value="CBS-domain pair"/>
    <property type="match status" value="1"/>
</dbReference>
<dbReference type="InterPro" id="IPR000644">
    <property type="entry name" value="CBS_dom"/>
</dbReference>
<organism evidence="9 10">
    <name type="scientific">Actinobaculum massiliense ACS-171-V-Col2</name>
    <dbReference type="NCBI Taxonomy" id="883066"/>
    <lineage>
        <taxon>Bacteria</taxon>
        <taxon>Bacillati</taxon>
        <taxon>Actinomycetota</taxon>
        <taxon>Actinomycetes</taxon>
        <taxon>Actinomycetales</taxon>
        <taxon>Actinomycetaceae</taxon>
        <taxon>Actinobaculum</taxon>
    </lineage>
</organism>
<dbReference type="STRING" id="202789.GCA_001457435_00597"/>
<feature type="domain" description="CBS" evidence="8">
    <location>
        <begin position="266"/>
        <end position="323"/>
    </location>
</feature>
<evidence type="ECO:0000313" key="10">
    <source>
        <dbReference type="Proteomes" id="UP000009888"/>
    </source>
</evidence>
<dbReference type="PATRIC" id="fig|883066.3.peg.1571"/>
<keyword evidence="7" id="KW-0472">Membrane</keyword>
<keyword evidence="7" id="KW-1133">Transmembrane helix</keyword>
<gene>
    <name evidence="9" type="ORF">HMPREF9233_01508</name>
</gene>
<dbReference type="InterPro" id="IPR016169">
    <property type="entry name" value="FAD-bd_PCMH_sub2"/>
</dbReference>
<dbReference type="SMART" id="SM00116">
    <property type="entry name" value="CBS"/>
    <property type="match status" value="2"/>
</dbReference>
<dbReference type="RefSeq" id="WP_007001713.1">
    <property type="nucleotide sequence ID" value="NZ_JH992956.1"/>
</dbReference>
<evidence type="ECO:0000256" key="5">
    <source>
        <dbReference type="ARBA" id="ARBA00023122"/>
    </source>
</evidence>
<feature type="transmembrane region" description="Helical" evidence="7">
    <location>
        <begin position="92"/>
        <end position="113"/>
    </location>
</feature>
<evidence type="ECO:0000256" key="6">
    <source>
        <dbReference type="PROSITE-ProRule" id="PRU00703"/>
    </source>
</evidence>
<comment type="subcellular location">
    <subcellularLocation>
        <location evidence="1">Cell membrane</location>
        <topology evidence="1">Multi-pass membrane protein</topology>
    </subcellularLocation>
</comment>
<evidence type="ECO:0000256" key="4">
    <source>
        <dbReference type="ARBA" id="ARBA00022737"/>
    </source>
</evidence>
<keyword evidence="5 6" id="KW-0129">CBS domain</keyword>
<dbReference type="CDD" id="cd04590">
    <property type="entry name" value="CBS_pair_CorC_HlyC_assoc"/>
    <property type="match status" value="1"/>
</dbReference>
<evidence type="ECO:0000313" key="9">
    <source>
        <dbReference type="EMBL" id="EKU94561.1"/>
    </source>
</evidence>
<feature type="domain" description="CBS" evidence="8">
    <location>
        <begin position="199"/>
        <end position="258"/>
    </location>
</feature>
<name>K9EF94_9ACTO</name>
<dbReference type="InterPro" id="IPR036318">
    <property type="entry name" value="FAD-bd_PCMH-like_sf"/>
</dbReference>
<dbReference type="InterPro" id="IPR044751">
    <property type="entry name" value="Ion_transp-like_CBS"/>
</dbReference>
<dbReference type="eggNOG" id="COG1253">
    <property type="taxonomic scope" value="Bacteria"/>
</dbReference>
<dbReference type="SUPFAM" id="SSF56176">
    <property type="entry name" value="FAD-binding/transporter-associated domain-like"/>
    <property type="match status" value="1"/>
</dbReference>
<protein>
    <recommendedName>
        <fullName evidence="8">CBS domain-containing protein</fullName>
    </recommendedName>
</protein>
<evidence type="ECO:0000256" key="3">
    <source>
        <dbReference type="ARBA" id="ARBA00022475"/>
    </source>
</evidence>
<evidence type="ECO:0000256" key="7">
    <source>
        <dbReference type="SAM" id="Phobius"/>
    </source>
</evidence>
<dbReference type="Proteomes" id="UP000009888">
    <property type="component" value="Unassembled WGS sequence"/>
</dbReference>